<sequence>MTIVADRIRHQPGRSLASLATGGVPHQQAQELAALLDDAHVRDAGFVAGVACSRSAMTSHTASNGAAMRHCPPRRPRRADGGPDWFRVLDVDDRIYAARYSLADPTLAPPGHELLQISAACAPGERKADAERRAQHLLDESWPGRRAAVRGRDLTVATDQSAAPGLLAEVGISAAQLALQHLDEASTSTGARVRA</sequence>
<accession>A0ABR9LPL3</accession>
<protein>
    <submittedName>
        <fullName evidence="1">Uncharacterized protein</fullName>
    </submittedName>
</protein>
<gene>
    <name evidence="1" type="ORF">H4W80_000618</name>
</gene>
<dbReference type="EMBL" id="JADBEK010000001">
    <property type="protein sequence ID" value="MBE1582360.1"/>
    <property type="molecule type" value="Genomic_DNA"/>
</dbReference>
<keyword evidence="2" id="KW-1185">Reference proteome</keyword>
<organism evidence="1 2">
    <name type="scientific">Nonomuraea angiospora</name>
    <dbReference type="NCBI Taxonomy" id="46172"/>
    <lineage>
        <taxon>Bacteria</taxon>
        <taxon>Bacillati</taxon>
        <taxon>Actinomycetota</taxon>
        <taxon>Actinomycetes</taxon>
        <taxon>Streptosporangiales</taxon>
        <taxon>Streptosporangiaceae</taxon>
        <taxon>Nonomuraea</taxon>
    </lineage>
</organism>
<dbReference type="Proteomes" id="UP000633509">
    <property type="component" value="Unassembled WGS sequence"/>
</dbReference>
<evidence type="ECO:0000313" key="1">
    <source>
        <dbReference type="EMBL" id="MBE1582360.1"/>
    </source>
</evidence>
<comment type="caution">
    <text evidence="1">The sequence shown here is derived from an EMBL/GenBank/DDBJ whole genome shotgun (WGS) entry which is preliminary data.</text>
</comment>
<evidence type="ECO:0000313" key="2">
    <source>
        <dbReference type="Proteomes" id="UP000633509"/>
    </source>
</evidence>
<reference evidence="1 2" key="1">
    <citation type="submission" date="2020-10" db="EMBL/GenBank/DDBJ databases">
        <title>Sequencing the genomes of 1000 actinobacteria strains.</title>
        <authorList>
            <person name="Klenk H.-P."/>
        </authorList>
    </citation>
    <scope>NUCLEOTIDE SEQUENCE [LARGE SCALE GENOMIC DNA]</scope>
    <source>
        <strain evidence="1 2">DSM 43173</strain>
    </source>
</reference>
<dbReference type="RefSeq" id="WP_192783649.1">
    <property type="nucleotide sequence ID" value="NZ_JADBEK010000001.1"/>
</dbReference>
<name>A0ABR9LPL3_9ACTN</name>
<proteinExistence type="predicted"/>